<name>A0A0F8ZW58_9ZZZZ</name>
<organism evidence="1">
    <name type="scientific">marine sediment metagenome</name>
    <dbReference type="NCBI Taxonomy" id="412755"/>
    <lineage>
        <taxon>unclassified sequences</taxon>
        <taxon>metagenomes</taxon>
        <taxon>ecological metagenomes</taxon>
    </lineage>
</organism>
<proteinExistence type="predicted"/>
<reference evidence="1" key="1">
    <citation type="journal article" date="2015" name="Nature">
        <title>Complex archaea that bridge the gap between prokaryotes and eukaryotes.</title>
        <authorList>
            <person name="Spang A."/>
            <person name="Saw J.H."/>
            <person name="Jorgensen S.L."/>
            <person name="Zaremba-Niedzwiedzka K."/>
            <person name="Martijn J."/>
            <person name="Lind A.E."/>
            <person name="van Eijk R."/>
            <person name="Schleper C."/>
            <person name="Guy L."/>
            <person name="Ettema T.J."/>
        </authorList>
    </citation>
    <scope>NUCLEOTIDE SEQUENCE</scope>
</reference>
<gene>
    <name evidence="1" type="ORF">LCGC14_2645970</name>
</gene>
<feature type="non-terminal residue" evidence="1">
    <location>
        <position position="1"/>
    </location>
</feature>
<accession>A0A0F8ZW58</accession>
<dbReference type="AlphaFoldDB" id="A0A0F8ZW58"/>
<protein>
    <submittedName>
        <fullName evidence="1">Uncharacterized protein</fullName>
    </submittedName>
</protein>
<comment type="caution">
    <text evidence="1">The sequence shown here is derived from an EMBL/GenBank/DDBJ whole genome shotgun (WGS) entry which is preliminary data.</text>
</comment>
<dbReference type="EMBL" id="LAZR01045755">
    <property type="protein sequence ID" value="KKK98118.1"/>
    <property type="molecule type" value="Genomic_DNA"/>
</dbReference>
<evidence type="ECO:0000313" key="1">
    <source>
        <dbReference type="EMBL" id="KKK98118.1"/>
    </source>
</evidence>
<sequence>ISEFSNFDSFRLAKQNQKCSKQRVKPCDRLSLNPVFIRKKFIQKAIRHMSPIKNPEKQLRTADPECGKFIKKTSHGVYVEQGSGIIVRDMGREWMENHGVYVKPTGFLQWKKRK</sequence>